<comment type="caution">
    <text evidence="2">The sequence shown here is derived from an EMBL/GenBank/DDBJ whole genome shotgun (WGS) entry which is preliminary data.</text>
</comment>
<dbReference type="AlphaFoldDB" id="A0A401QCS4"/>
<dbReference type="STRING" id="75743.A0A401QCS4"/>
<dbReference type="InterPro" id="IPR049898">
    <property type="entry name" value="MARR_BRCT_CHROMO"/>
</dbReference>
<organism evidence="2 3">
    <name type="scientific">Scyliorhinus torazame</name>
    <name type="common">Cloudy catshark</name>
    <name type="synonym">Catulus torazame</name>
    <dbReference type="NCBI Taxonomy" id="75743"/>
    <lineage>
        <taxon>Eukaryota</taxon>
        <taxon>Metazoa</taxon>
        <taxon>Chordata</taxon>
        <taxon>Craniata</taxon>
        <taxon>Vertebrata</taxon>
        <taxon>Chondrichthyes</taxon>
        <taxon>Elasmobranchii</taxon>
        <taxon>Galeomorphii</taxon>
        <taxon>Galeoidea</taxon>
        <taxon>Carcharhiniformes</taxon>
        <taxon>Scyliorhinidae</taxon>
        <taxon>Scyliorhinus</taxon>
    </lineage>
</organism>
<evidence type="ECO:0000259" key="1">
    <source>
        <dbReference type="PROSITE" id="PS52032"/>
    </source>
</evidence>
<gene>
    <name evidence="2" type="ORF">scyTo_0023831</name>
</gene>
<dbReference type="OrthoDB" id="118550at2759"/>
<accession>A0A401QCS4</accession>
<dbReference type="PANTHER" id="PTHR15381:SF1">
    <property type="entry name" value="CHONDROITIN SULFATE PROTEOGLYCAN 5"/>
    <property type="match status" value="1"/>
</dbReference>
<feature type="non-terminal residue" evidence="2">
    <location>
        <position position="58"/>
    </location>
</feature>
<dbReference type="InterPro" id="IPR032450">
    <property type="entry name" value="SMARCC_N"/>
</dbReference>
<reference evidence="2 3" key="1">
    <citation type="journal article" date="2018" name="Nat. Ecol. Evol.">
        <title>Shark genomes provide insights into elasmobranch evolution and the origin of vertebrates.</title>
        <authorList>
            <person name="Hara Y"/>
            <person name="Yamaguchi K"/>
            <person name="Onimaru K"/>
            <person name="Kadota M"/>
            <person name="Koyanagi M"/>
            <person name="Keeley SD"/>
            <person name="Tatsumi K"/>
            <person name="Tanaka K"/>
            <person name="Motone F"/>
            <person name="Kageyama Y"/>
            <person name="Nozu R"/>
            <person name="Adachi N"/>
            <person name="Nishimura O"/>
            <person name="Nakagawa R"/>
            <person name="Tanegashima C"/>
            <person name="Kiyatake I"/>
            <person name="Matsumoto R"/>
            <person name="Murakumo K"/>
            <person name="Nishida K"/>
            <person name="Terakita A"/>
            <person name="Kuratani S"/>
            <person name="Sato K"/>
            <person name="Hyodo S Kuraku.S."/>
        </authorList>
    </citation>
    <scope>NUCLEOTIDE SEQUENCE [LARGE SCALE GENOMIC DNA]</scope>
</reference>
<feature type="domain" description="Chromo" evidence="1">
    <location>
        <begin position="1"/>
        <end position="58"/>
    </location>
</feature>
<dbReference type="EMBL" id="BFAA01034454">
    <property type="protein sequence ID" value="GCB83198.1"/>
    <property type="molecule type" value="Genomic_DNA"/>
</dbReference>
<evidence type="ECO:0000313" key="2">
    <source>
        <dbReference type="EMBL" id="GCB83198.1"/>
    </source>
</evidence>
<dbReference type="PROSITE" id="PS52032">
    <property type="entry name" value="MARR_BRCT_CHROMO"/>
    <property type="match status" value="1"/>
</dbReference>
<feature type="non-terminal residue" evidence="2">
    <location>
        <position position="1"/>
    </location>
</feature>
<name>A0A401QCS4_SCYTO</name>
<evidence type="ECO:0000313" key="3">
    <source>
        <dbReference type="Proteomes" id="UP000288216"/>
    </source>
</evidence>
<sequence length="58" mass="7036">RRFDFQNPSRMDRNVEMFMTIEKTLVQNNCLSRPNIYLNSDIEPKLLSKLKDIIKRHQ</sequence>
<dbReference type="GO" id="GO:0048858">
    <property type="term" value="P:cell projection morphogenesis"/>
    <property type="evidence" value="ECO:0007669"/>
    <property type="project" value="TreeGrafter"/>
</dbReference>
<protein>
    <recommendedName>
        <fullName evidence="1">Chromo domain-containing protein</fullName>
    </recommendedName>
</protein>
<dbReference type="GO" id="GO:0045202">
    <property type="term" value="C:synapse"/>
    <property type="evidence" value="ECO:0007669"/>
    <property type="project" value="TreeGrafter"/>
</dbReference>
<dbReference type="Pfam" id="PF16496">
    <property type="entry name" value="SWIRM-assoc_2"/>
    <property type="match status" value="1"/>
</dbReference>
<dbReference type="PANTHER" id="PTHR15381">
    <property type="entry name" value="CHONDROITIN SULFATE PROTEOGLYCAN 5 -RELATED"/>
    <property type="match status" value="1"/>
</dbReference>
<keyword evidence="3" id="KW-1185">Reference proteome</keyword>
<proteinExistence type="predicted"/>
<dbReference type="Proteomes" id="UP000288216">
    <property type="component" value="Unassembled WGS sequence"/>
</dbReference>